<protein>
    <submittedName>
        <fullName evidence="1">Uncharacterized protein</fullName>
    </submittedName>
</protein>
<name>A0A8H2LAF8_9FLAO</name>
<dbReference type="AlphaFoldDB" id="A0A8H2LAF8"/>
<dbReference type="EMBL" id="VSKM01000020">
    <property type="protein sequence ID" value="TYB69514.1"/>
    <property type="molecule type" value="Genomic_DNA"/>
</dbReference>
<dbReference type="Proteomes" id="UP000323324">
    <property type="component" value="Unassembled WGS sequence"/>
</dbReference>
<evidence type="ECO:0000313" key="2">
    <source>
        <dbReference type="Proteomes" id="UP000323324"/>
    </source>
</evidence>
<organism evidence="1 2">
    <name type="scientific">Bizionia saleffrena</name>
    <dbReference type="NCBI Taxonomy" id="291189"/>
    <lineage>
        <taxon>Bacteria</taxon>
        <taxon>Pseudomonadati</taxon>
        <taxon>Bacteroidota</taxon>
        <taxon>Flavobacteriia</taxon>
        <taxon>Flavobacteriales</taxon>
        <taxon>Flavobacteriaceae</taxon>
        <taxon>Bizionia</taxon>
    </lineage>
</organism>
<proteinExistence type="predicted"/>
<dbReference type="RefSeq" id="WP_148370935.1">
    <property type="nucleotide sequence ID" value="NZ_VSKM01000020.1"/>
</dbReference>
<comment type="caution">
    <text evidence="1">The sequence shown here is derived from an EMBL/GenBank/DDBJ whole genome shotgun (WGS) entry which is preliminary data.</text>
</comment>
<evidence type="ECO:0000313" key="1">
    <source>
        <dbReference type="EMBL" id="TYB69514.1"/>
    </source>
</evidence>
<gene>
    <name evidence="1" type="ORF">ES676_13915</name>
</gene>
<sequence>MYTDDDYREYIQGELMHALEPGVEYTVTFYINLAENSDFVIKDIGFLMSAEQLKVAVFTGLSKKLLKKMGVADYSIHNFDSSAYYDNKTDWVRLEKIFMPRVMRRLLLLEILKRIQKRINAS</sequence>
<accession>A0A8H2LAF8</accession>
<keyword evidence="2" id="KW-1185">Reference proteome</keyword>
<reference evidence="1 2" key="1">
    <citation type="submission" date="2019-08" db="EMBL/GenBank/DDBJ databases">
        <title>Genomes of Antarctic Bizionia species.</title>
        <authorList>
            <person name="Bowman J.P."/>
        </authorList>
    </citation>
    <scope>NUCLEOTIDE SEQUENCE [LARGE SCALE GENOMIC DNA]</scope>
    <source>
        <strain evidence="1 2">HFD</strain>
    </source>
</reference>